<accession>A0A381RPF8</accession>
<reference evidence="1" key="1">
    <citation type="submission" date="2018-05" db="EMBL/GenBank/DDBJ databases">
        <authorList>
            <person name="Lanie J.A."/>
            <person name="Ng W.-L."/>
            <person name="Kazmierczak K.M."/>
            <person name="Andrzejewski T.M."/>
            <person name="Davidsen T.M."/>
            <person name="Wayne K.J."/>
            <person name="Tettelin H."/>
            <person name="Glass J.I."/>
            <person name="Rusch D."/>
            <person name="Podicherti R."/>
            <person name="Tsui H.-C.T."/>
            <person name="Winkler M.E."/>
        </authorList>
    </citation>
    <scope>NUCLEOTIDE SEQUENCE</scope>
</reference>
<gene>
    <name evidence="1" type="ORF">METZ01_LOCUS46614</name>
</gene>
<feature type="non-terminal residue" evidence="1">
    <location>
        <position position="119"/>
    </location>
</feature>
<organism evidence="1">
    <name type="scientific">marine metagenome</name>
    <dbReference type="NCBI Taxonomy" id="408172"/>
    <lineage>
        <taxon>unclassified sequences</taxon>
        <taxon>metagenomes</taxon>
        <taxon>ecological metagenomes</taxon>
    </lineage>
</organism>
<evidence type="ECO:0000313" key="1">
    <source>
        <dbReference type="EMBL" id="SUZ93760.1"/>
    </source>
</evidence>
<sequence>MMNKIIKHILVVLVFLIGIAYGTDVGFVQPSSGINYKVYTENLDGTVSIEISDFDGDSEDIYKIYMSVNYGNQFKIGGSNEFLETDNVSTANRYDGNHGGHGYWRDFLYNGLSWSSDDY</sequence>
<protein>
    <submittedName>
        <fullName evidence="1">Uncharacterized protein</fullName>
    </submittedName>
</protein>
<proteinExistence type="predicted"/>
<name>A0A381RPF8_9ZZZZ</name>
<dbReference type="EMBL" id="UINC01002174">
    <property type="protein sequence ID" value="SUZ93760.1"/>
    <property type="molecule type" value="Genomic_DNA"/>
</dbReference>
<dbReference type="AlphaFoldDB" id="A0A381RPF8"/>